<organism evidence="1">
    <name type="scientific">Sulfurisphaera javensis</name>
    <dbReference type="NCBI Taxonomy" id="2049879"/>
    <lineage>
        <taxon>Archaea</taxon>
        <taxon>Thermoproteota</taxon>
        <taxon>Thermoprotei</taxon>
        <taxon>Sulfolobales</taxon>
        <taxon>Sulfolobaceae</taxon>
        <taxon>Sulfurisphaera</taxon>
    </lineage>
</organism>
<dbReference type="KEGG" id="sjv:SJAV_03120"/>
<proteinExistence type="predicted"/>
<sequence length="53" mass="6459">MMKNMILKSKSKKVELPLYDLAKLPDEYLKNEFPSYYNSIRKRKMEDPLIYLM</sequence>
<dbReference type="EMBL" id="AP031322">
    <property type="protein sequence ID" value="BFH72368.1"/>
    <property type="molecule type" value="Genomic_DNA"/>
</dbReference>
<reference evidence="1" key="1">
    <citation type="submission" date="2024-03" db="EMBL/GenBank/DDBJ databases">
        <title>Complete genome sequence of Sulfurisphaera javensis strain KD-1.</title>
        <authorList>
            <person name="Sakai H."/>
            <person name="Nur N."/>
            <person name="Suwanto A."/>
            <person name="Kurosawa N."/>
        </authorList>
    </citation>
    <scope>NUCLEOTIDE SEQUENCE</scope>
    <source>
        <strain evidence="1">KD-1</strain>
    </source>
</reference>
<protein>
    <submittedName>
        <fullName evidence="1">Uncharacterized protein</fullName>
    </submittedName>
</protein>
<accession>A0AAT9GNS1</accession>
<gene>
    <name evidence="1" type="ORF">SJAV_03120</name>
</gene>
<name>A0AAT9GNS1_9CREN</name>
<evidence type="ECO:0000313" key="1">
    <source>
        <dbReference type="EMBL" id="BFH72368.1"/>
    </source>
</evidence>
<dbReference type="AlphaFoldDB" id="A0AAT9GNS1"/>